<dbReference type="EMBL" id="GBRH01215114">
    <property type="protein sequence ID" value="JAD82781.1"/>
    <property type="molecule type" value="Transcribed_RNA"/>
</dbReference>
<organism evidence="1">
    <name type="scientific">Arundo donax</name>
    <name type="common">Giant reed</name>
    <name type="synonym">Donax arundinaceus</name>
    <dbReference type="NCBI Taxonomy" id="35708"/>
    <lineage>
        <taxon>Eukaryota</taxon>
        <taxon>Viridiplantae</taxon>
        <taxon>Streptophyta</taxon>
        <taxon>Embryophyta</taxon>
        <taxon>Tracheophyta</taxon>
        <taxon>Spermatophyta</taxon>
        <taxon>Magnoliopsida</taxon>
        <taxon>Liliopsida</taxon>
        <taxon>Poales</taxon>
        <taxon>Poaceae</taxon>
        <taxon>PACMAD clade</taxon>
        <taxon>Arundinoideae</taxon>
        <taxon>Arundineae</taxon>
        <taxon>Arundo</taxon>
    </lineage>
</organism>
<proteinExistence type="predicted"/>
<reference evidence="1" key="1">
    <citation type="submission" date="2014-09" db="EMBL/GenBank/DDBJ databases">
        <authorList>
            <person name="Magalhaes I.L.F."/>
            <person name="Oliveira U."/>
            <person name="Santos F.R."/>
            <person name="Vidigal T.H.D.A."/>
            <person name="Brescovit A.D."/>
            <person name="Santos A.J."/>
        </authorList>
    </citation>
    <scope>NUCLEOTIDE SEQUENCE</scope>
    <source>
        <tissue evidence="1">Shoot tissue taken approximately 20 cm above the soil surface</tissue>
    </source>
</reference>
<evidence type="ECO:0000313" key="1">
    <source>
        <dbReference type="EMBL" id="JAD82781.1"/>
    </source>
</evidence>
<dbReference type="AlphaFoldDB" id="A0A0A9D4M0"/>
<sequence length="27" mass="3129">MLRCLADLYVLCLVLPSIKLRMPLLLQ</sequence>
<reference evidence="1" key="2">
    <citation type="journal article" date="2015" name="Data Brief">
        <title>Shoot transcriptome of the giant reed, Arundo donax.</title>
        <authorList>
            <person name="Barrero R.A."/>
            <person name="Guerrero F.D."/>
            <person name="Moolhuijzen P."/>
            <person name="Goolsby J.A."/>
            <person name="Tidwell J."/>
            <person name="Bellgard S.E."/>
            <person name="Bellgard M.I."/>
        </authorList>
    </citation>
    <scope>NUCLEOTIDE SEQUENCE</scope>
    <source>
        <tissue evidence="1">Shoot tissue taken approximately 20 cm above the soil surface</tissue>
    </source>
</reference>
<accession>A0A0A9D4M0</accession>
<protein>
    <submittedName>
        <fullName evidence="1">Uncharacterized protein</fullName>
    </submittedName>
</protein>
<name>A0A0A9D4M0_ARUDO</name>